<evidence type="ECO:0000256" key="2">
    <source>
        <dbReference type="ARBA" id="ARBA00022692"/>
    </source>
</evidence>
<dbReference type="Proteomes" id="UP001062901">
    <property type="component" value="Unassembled WGS sequence"/>
</dbReference>
<dbReference type="PROSITE" id="PS00217">
    <property type="entry name" value="SUGAR_TRANSPORT_2"/>
    <property type="match status" value="1"/>
</dbReference>
<reference evidence="7" key="1">
    <citation type="submission" date="2013-04" db="EMBL/GenBank/DDBJ databases">
        <title>The genome sequencing project of 58 acetic acid bacteria.</title>
        <authorList>
            <person name="Okamoto-Kainuma A."/>
            <person name="Ishikawa M."/>
            <person name="Umino S."/>
            <person name="Koizumi Y."/>
            <person name="Shiwa Y."/>
            <person name="Yoshikawa H."/>
            <person name="Matsutani M."/>
            <person name="Matsushita K."/>
        </authorList>
    </citation>
    <scope>NUCLEOTIDE SEQUENCE</scope>
    <source>
        <strain evidence="7">DSM 15669</strain>
    </source>
</reference>
<dbReference type="PANTHER" id="PTHR23508:SF10">
    <property type="entry name" value="CARBOXYLIC ACID TRANSPORTER PROTEIN HOMOLOG"/>
    <property type="match status" value="1"/>
</dbReference>
<keyword evidence="8" id="KW-1185">Reference proteome</keyword>
<dbReference type="Gene3D" id="1.20.1250.20">
    <property type="entry name" value="MFS general substrate transporter like domains"/>
    <property type="match status" value="2"/>
</dbReference>
<keyword evidence="4 5" id="KW-0472">Membrane</keyword>
<dbReference type="InterPro" id="IPR036259">
    <property type="entry name" value="MFS_trans_sf"/>
</dbReference>
<keyword evidence="7" id="KW-0813">Transport</keyword>
<evidence type="ECO:0000259" key="6">
    <source>
        <dbReference type="PROSITE" id="PS50850"/>
    </source>
</evidence>
<dbReference type="EMBL" id="BAQD01000009">
    <property type="protein sequence ID" value="GBQ06140.1"/>
    <property type="molecule type" value="Genomic_DNA"/>
</dbReference>
<feature type="transmembrane region" description="Helical" evidence="5">
    <location>
        <begin position="106"/>
        <end position="128"/>
    </location>
</feature>
<comment type="caution">
    <text evidence="7">The sequence shown here is derived from an EMBL/GenBank/DDBJ whole genome shotgun (WGS) entry which is preliminary data.</text>
</comment>
<feature type="transmembrane region" description="Helical" evidence="5">
    <location>
        <begin position="339"/>
        <end position="358"/>
    </location>
</feature>
<dbReference type="SUPFAM" id="SSF103473">
    <property type="entry name" value="MFS general substrate transporter"/>
    <property type="match status" value="1"/>
</dbReference>
<evidence type="ECO:0000313" key="8">
    <source>
        <dbReference type="Proteomes" id="UP001062901"/>
    </source>
</evidence>
<accession>A0ABQ0NYD9</accession>
<evidence type="ECO:0000256" key="4">
    <source>
        <dbReference type="ARBA" id="ARBA00023136"/>
    </source>
</evidence>
<evidence type="ECO:0000313" key="7">
    <source>
        <dbReference type="EMBL" id="GBQ06140.1"/>
    </source>
</evidence>
<feature type="transmembrane region" description="Helical" evidence="5">
    <location>
        <begin position="272"/>
        <end position="295"/>
    </location>
</feature>
<gene>
    <name evidence="7" type="ORF">AA15669_0803</name>
</gene>
<feature type="transmembrane region" description="Helical" evidence="5">
    <location>
        <begin position="48"/>
        <end position="65"/>
    </location>
</feature>
<feature type="transmembrane region" description="Helical" evidence="5">
    <location>
        <begin position="307"/>
        <end position="327"/>
    </location>
</feature>
<keyword evidence="3 5" id="KW-1133">Transmembrane helix</keyword>
<protein>
    <submittedName>
        <fullName evidence="7">Sugar transport protein</fullName>
    </submittedName>
</protein>
<name>A0ABQ0NYD9_9PROT</name>
<evidence type="ECO:0000256" key="1">
    <source>
        <dbReference type="ARBA" id="ARBA00004141"/>
    </source>
</evidence>
<organism evidence="7 8">
    <name type="scientific">Saccharibacter floricola DSM 15669</name>
    <dbReference type="NCBI Taxonomy" id="1123227"/>
    <lineage>
        <taxon>Bacteria</taxon>
        <taxon>Pseudomonadati</taxon>
        <taxon>Pseudomonadota</taxon>
        <taxon>Alphaproteobacteria</taxon>
        <taxon>Acetobacterales</taxon>
        <taxon>Acetobacteraceae</taxon>
        <taxon>Saccharibacter</taxon>
    </lineage>
</organism>
<dbReference type="Pfam" id="PF07690">
    <property type="entry name" value="MFS_1"/>
    <property type="match status" value="2"/>
</dbReference>
<dbReference type="InterPro" id="IPR005829">
    <property type="entry name" value="Sugar_transporter_CS"/>
</dbReference>
<dbReference type="PANTHER" id="PTHR23508">
    <property type="entry name" value="CARBOXYLIC ACID TRANSPORTER PROTEIN HOMOLOG"/>
    <property type="match status" value="1"/>
</dbReference>
<keyword evidence="7" id="KW-0762">Sugar transport</keyword>
<sequence>MFTLPDIARDFGCTMATMGGVLFSQALGRATGNTLWGWFADRFGRRPAFMLGVVWFAVFSTLTGMTHSVILLMVVQFLFGAGFGGEWTASAALLMETVPASLRSRASALMMSGYEVGYLAAAGMQALILPHYGWRVLFFIGVIPAFLAIFIRIGVKESPVWLASRAEHHKTKTQAPPFSWSGSALQAITLMCFLEFQKAAIYTFYPTILRGSHHLSPQLIFWPVTLYCVGSFLGKLTCGSLAERFGETRVMQVAIALTMLIAWPFLCAPQWSVLLASAFIMGAASSGVFALVPHYLSLRFSSEHRSFGMGISYAVGSLGQGVAGRIIPALGPTVSSLPLSALALVLGSSAISAGITAYKPKKMPSF</sequence>
<dbReference type="InterPro" id="IPR011701">
    <property type="entry name" value="MFS"/>
</dbReference>
<feature type="transmembrane region" description="Helical" evidence="5">
    <location>
        <begin position="134"/>
        <end position="155"/>
    </location>
</feature>
<feature type="transmembrane region" description="Helical" evidence="5">
    <location>
        <begin position="219"/>
        <end position="238"/>
    </location>
</feature>
<evidence type="ECO:0000256" key="3">
    <source>
        <dbReference type="ARBA" id="ARBA00022989"/>
    </source>
</evidence>
<dbReference type="InterPro" id="IPR020846">
    <property type="entry name" value="MFS_dom"/>
</dbReference>
<feature type="transmembrane region" description="Helical" evidence="5">
    <location>
        <begin position="250"/>
        <end position="266"/>
    </location>
</feature>
<evidence type="ECO:0000256" key="5">
    <source>
        <dbReference type="SAM" id="Phobius"/>
    </source>
</evidence>
<keyword evidence="2 5" id="KW-0812">Transmembrane</keyword>
<feature type="domain" description="Major facilitator superfamily (MFS) profile" evidence="6">
    <location>
        <begin position="1"/>
        <end position="366"/>
    </location>
</feature>
<dbReference type="PROSITE" id="PS50850">
    <property type="entry name" value="MFS"/>
    <property type="match status" value="1"/>
</dbReference>
<comment type="subcellular location">
    <subcellularLocation>
        <location evidence="1">Membrane</location>
        <topology evidence="1">Multi-pass membrane protein</topology>
    </subcellularLocation>
</comment>
<proteinExistence type="predicted"/>